<protein>
    <submittedName>
        <fullName evidence="3">Long-chain fatty acid--CoA ligase</fullName>
    </submittedName>
</protein>
<dbReference type="InterPro" id="IPR020845">
    <property type="entry name" value="AMP-binding_CS"/>
</dbReference>
<feature type="domain" description="AMP-binding enzyme C-terminal" evidence="2">
    <location>
        <begin position="449"/>
        <end position="522"/>
    </location>
</feature>
<dbReference type="Proteomes" id="UP001056035">
    <property type="component" value="Chromosome"/>
</dbReference>
<dbReference type="InterPro" id="IPR000873">
    <property type="entry name" value="AMP-dep_synth/lig_dom"/>
</dbReference>
<reference evidence="3 4" key="1">
    <citation type="submission" date="2022-06" db="EMBL/GenBank/DDBJ databases">
        <title>Paraconexibacter antarcticus.</title>
        <authorList>
            <person name="Kim C.S."/>
        </authorList>
    </citation>
    <scope>NUCLEOTIDE SEQUENCE [LARGE SCALE GENOMIC DNA]</scope>
    <source>
        <strain evidence="3 4">02-257</strain>
    </source>
</reference>
<feature type="domain" description="AMP-dependent synthetase/ligase" evidence="1">
    <location>
        <begin position="39"/>
        <end position="400"/>
    </location>
</feature>
<dbReference type="PANTHER" id="PTHR43767">
    <property type="entry name" value="LONG-CHAIN-FATTY-ACID--COA LIGASE"/>
    <property type="match status" value="1"/>
</dbReference>
<dbReference type="GO" id="GO:0016874">
    <property type="term" value="F:ligase activity"/>
    <property type="evidence" value="ECO:0007669"/>
    <property type="project" value="UniProtKB-KW"/>
</dbReference>
<name>A0ABY5DTA5_9ACTN</name>
<dbReference type="InterPro" id="IPR025110">
    <property type="entry name" value="AMP-bd_C"/>
</dbReference>
<dbReference type="InterPro" id="IPR045851">
    <property type="entry name" value="AMP-bd_C_sf"/>
</dbReference>
<dbReference type="Gene3D" id="3.40.50.12780">
    <property type="entry name" value="N-terminal domain of ligase-like"/>
    <property type="match status" value="1"/>
</dbReference>
<keyword evidence="4" id="KW-1185">Reference proteome</keyword>
<dbReference type="InterPro" id="IPR042099">
    <property type="entry name" value="ANL_N_sf"/>
</dbReference>
<dbReference type="NCBIfam" id="NF004837">
    <property type="entry name" value="PRK06187.1"/>
    <property type="match status" value="1"/>
</dbReference>
<evidence type="ECO:0000259" key="1">
    <source>
        <dbReference type="Pfam" id="PF00501"/>
    </source>
</evidence>
<evidence type="ECO:0000313" key="4">
    <source>
        <dbReference type="Proteomes" id="UP001056035"/>
    </source>
</evidence>
<dbReference type="CDD" id="cd12119">
    <property type="entry name" value="ttLC_FACS_AlkK_like"/>
    <property type="match status" value="1"/>
</dbReference>
<dbReference type="Gene3D" id="3.30.300.30">
    <property type="match status" value="1"/>
</dbReference>
<evidence type="ECO:0000259" key="2">
    <source>
        <dbReference type="Pfam" id="PF13193"/>
    </source>
</evidence>
<sequence>MLEGLMQHDVPMSLQHAFERMHRMHGGSGEVVSLRTADGEVDRVGYREIGDRSLRLASGLTALGIEPGDRVATLMWNNHEHMEAYLAIPCMGAVLHTLNLRLFTEQLVYIVNHAQDRVILIEDTLIPMVADIVDQLPTVEHWIVVGDGDASALGDHVIRYERLLAEQPGGYRFPIIDDDRQAAALCYTSGTTGNPKGVLYSHRSALLHSMAVLTADCFGVGKSDRILPVVPMFHANAWGLIYAAALSGASLVMPGAFLKAPSLAHLIVTERVTVAGAVPTLWMDLLRYADEHKPDLSSLRIVPCGGAAVPRSLMEAFHERHGVQIVQAWGMTETSPLGAVAIPPEHLEGEEHWRYRTSQGQVAPLVEVRIIGEDGTEQEWNGEATGEIQIRGQWIASDYYQDDTSAEKFQDGWLRTGDVAAISPDGYIFITDRSKDVIKSGGEWISSVELENELMGHPNVREAAVIAKPDERFTERPLACVVLDGETTAEELIAFLDGKVARWWIPDEVAFIAEVPKTSVGKFDKKRLRQQLADGELTDRHTVGRQATPTAS</sequence>
<keyword evidence="3" id="KW-0436">Ligase</keyword>
<dbReference type="PROSITE" id="PS00455">
    <property type="entry name" value="AMP_BINDING"/>
    <property type="match status" value="1"/>
</dbReference>
<evidence type="ECO:0000313" key="3">
    <source>
        <dbReference type="EMBL" id="UTI63957.1"/>
    </source>
</evidence>
<dbReference type="SUPFAM" id="SSF56801">
    <property type="entry name" value="Acetyl-CoA synthetase-like"/>
    <property type="match status" value="1"/>
</dbReference>
<dbReference type="InterPro" id="IPR050237">
    <property type="entry name" value="ATP-dep_AMP-bd_enzyme"/>
</dbReference>
<dbReference type="Pfam" id="PF00501">
    <property type="entry name" value="AMP-binding"/>
    <property type="match status" value="1"/>
</dbReference>
<dbReference type="PANTHER" id="PTHR43767:SF11">
    <property type="entry name" value="MEDIUM-CHAIN-FATTY-ACID--COA LIGASE"/>
    <property type="match status" value="1"/>
</dbReference>
<dbReference type="EMBL" id="CP098502">
    <property type="protein sequence ID" value="UTI63957.1"/>
    <property type="molecule type" value="Genomic_DNA"/>
</dbReference>
<dbReference type="Pfam" id="PF13193">
    <property type="entry name" value="AMP-binding_C"/>
    <property type="match status" value="1"/>
</dbReference>
<gene>
    <name evidence="3" type="ORF">NBH00_21765</name>
</gene>
<accession>A0ABY5DTA5</accession>
<organism evidence="3 4">
    <name type="scientific">Paraconexibacter antarcticus</name>
    <dbReference type="NCBI Taxonomy" id="2949664"/>
    <lineage>
        <taxon>Bacteria</taxon>
        <taxon>Bacillati</taxon>
        <taxon>Actinomycetota</taxon>
        <taxon>Thermoleophilia</taxon>
        <taxon>Solirubrobacterales</taxon>
        <taxon>Paraconexibacteraceae</taxon>
        <taxon>Paraconexibacter</taxon>
    </lineage>
</organism>
<dbReference type="RefSeq" id="WP_254570673.1">
    <property type="nucleotide sequence ID" value="NZ_CP098502.1"/>
</dbReference>
<proteinExistence type="predicted"/>